<gene>
    <name evidence="1" type="ORF">H9705_02905</name>
</gene>
<protein>
    <submittedName>
        <fullName evidence="1">Uncharacterized protein</fullName>
    </submittedName>
</protein>
<sequence>MRNTYEEYLREPKTLTFEQMRELHREIAEETDGDPDALELYGELMESAAAYAAIRSRWLRMTREEKMKQDSLRTSAHDSVIIHFNMLARYLRMQGKKAEWRDRLGYEEDDPYYRKTIGDFGCYLVFIDSICAR</sequence>
<evidence type="ECO:0000313" key="1">
    <source>
        <dbReference type="EMBL" id="HJC14767.1"/>
    </source>
</evidence>
<organism evidence="1 2">
    <name type="scientific">Candidatus Fusicatenibacter intestinigallinarum</name>
    <dbReference type="NCBI Taxonomy" id="2838598"/>
    <lineage>
        <taxon>Bacteria</taxon>
        <taxon>Bacillati</taxon>
        <taxon>Bacillota</taxon>
        <taxon>Clostridia</taxon>
        <taxon>Lachnospirales</taxon>
        <taxon>Lachnospiraceae</taxon>
        <taxon>Fusicatenibacter</taxon>
    </lineage>
</organism>
<accession>A0A9D2NAL6</accession>
<dbReference type="Proteomes" id="UP000823849">
    <property type="component" value="Unassembled WGS sequence"/>
</dbReference>
<comment type="caution">
    <text evidence="1">The sequence shown here is derived from an EMBL/GenBank/DDBJ whole genome shotgun (WGS) entry which is preliminary data.</text>
</comment>
<reference evidence="1" key="1">
    <citation type="journal article" date="2021" name="PeerJ">
        <title>Extensive microbial diversity within the chicken gut microbiome revealed by metagenomics and culture.</title>
        <authorList>
            <person name="Gilroy R."/>
            <person name="Ravi A."/>
            <person name="Getino M."/>
            <person name="Pursley I."/>
            <person name="Horton D.L."/>
            <person name="Alikhan N.F."/>
            <person name="Baker D."/>
            <person name="Gharbi K."/>
            <person name="Hall N."/>
            <person name="Watson M."/>
            <person name="Adriaenssens E.M."/>
            <person name="Foster-Nyarko E."/>
            <person name="Jarju S."/>
            <person name="Secka A."/>
            <person name="Antonio M."/>
            <person name="Oren A."/>
            <person name="Chaudhuri R.R."/>
            <person name="La Ragione R."/>
            <person name="Hildebrand F."/>
            <person name="Pallen M.J."/>
        </authorList>
    </citation>
    <scope>NUCLEOTIDE SEQUENCE</scope>
    <source>
        <strain evidence="1">CHK185-5351</strain>
    </source>
</reference>
<name>A0A9D2NAL6_9FIRM</name>
<proteinExistence type="predicted"/>
<evidence type="ECO:0000313" key="2">
    <source>
        <dbReference type="Proteomes" id="UP000823849"/>
    </source>
</evidence>
<dbReference type="AlphaFoldDB" id="A0A9D2NAL6"/>
<reference evidence="1" key="2">
    <citation type="submission" date="2021-04" db="EMBL/GenBank/DDBJ databases">
        <authorList>
            <person name="Gilroy R."/>
        </authorList>
    </citation>
    <scope>NUCLEOTIDE SEQUENCE</scope>
    <source>
        <strain evidence="1">CHK185-5351</strain>
    </source>
</reference>
<dbReference type="EMBL" id="DWWU01000012">
    <property type="protein sequence ID" value="HJC14767.1"/>
    <property type="molecule type" value="Genomic_DNA"/>
</dbReference>
<dbReference type="Gene3D" id="1.10.287.800">
    <property type="entry name" value="protein ne1242"/>
    <property type="match status" value="1"/>
</dbReference>